<dbReference type="Proteomes" id="UP000564885">
    <property type="component" value="Unassembled WGS sequence"/>
</dbReference>
<evidence type="ECO:0008006" key="4">
    <source>
        <dbReference type="Google" id="ProtNLM"/>
    </source>
</evidence>
<accession>A0A849I5M4</accession>
<sequence>MSNSTVVGRETISQSEIVETSGNSSVPMRRPDGKLVKGGPTLNPRGRGAAMPKDLREAARAHTDEALAVVLEAIRDRKLAMKVRLQAVNILLDRGYGKPVQSVEADVRTLNLHESHLKALLDGNGVSSGTVIDHEPA</sequence>
<feature type="region of interest" description="Disordered" evidence="1">
    <location>
        <begin position="1"/>
        <end position="53"/>
    </location>
</feature>
<gene>
    <name evidence="2" type="ORF">HJG44_20585</name>
</gene>
<organism evidence="2 3">
    <name type="scientific">Enterovirga aerilata</name>
    <dbReference type="NCBI Taxonomy" id="2730920"/>
    <lineage>
        <taxon>Bacteria</taxon>
        <taxon>Pseudomonadati</taxon>
        <taxon>Pseudomonadota</taxon>
        <taxon>Alphaproteobacteria</taxon>
        <taxon>Hyphomicrobiales</taxon>
        <taxon>Methylobacteriaceae</taxon>
        <taxon>Enterovirga</taxon>
    </lineage>
</organism>
<reference evidence="2 3" key="1">
    <citation type="submission" date="2020-04" db="EMBL/GenBank/DDBJ databases">
        <title>Enterovirga sp. isolate from soil.</title>
        <authorList>
            <person name="Chea S."/>
            <person name="Kim D.-U."/>
        </authorList>
    </citation>
    <scope>NUCLEOTIDE SEQUENCE [LARGE SCALE GENOMIC DNA]</scope>
    <source>
        <strain evidence="2 3">DB1703</strain>
    </source>
</reference>
<dbReference type="AlphaFoldDB" id="A0A849I5M4"/>
<evidence type="ECO:0000256" key="1">
    <source>
        <dbReference type="SAM" id="MobiDB-lite"/>
    </source>
</evidence>
<keyword evidence="3" id="KW-1185">Reference proteome</keyword>
<comment type="caution">
    <text evidence="2">The sequence shown here is derived from an EMBL/GenBank/DDBJ whole genome shotgun (WGS) entry which is preliminary data.</text>
</comment>
<dbReference type="EMBL" id="JABEPP010000006">
    <property type="protein sequence ID" value="NNM74762.1"/>
    <property type="molecule type" value="Genomic_DNA"/>
</dbReference>
<evidence type="ECO:0000313" key="2">
    <source>
        <dbReference type="EMBL" id="NNM74762.1"/>
    </source>
</evidence>
<evidence type="ECO:0000313" key="3">
    <source>
        <dbReference type="Proteomes" id="UP000564885"/>
    </source>
</evidence>
<name>A0A849I5M4_9HYPH</name>
<protein>
    <recommendedName>
        <fullName evidence="4">DUF5681 domain-containing protein</fullName>
    </recommendedName>
</protein>
<dbReference type="RefSeq" id="WP_171220210.1">
    <property type="nucleotide sequence ID" value="NZ_JABEPP010000006.1"/>
</dbReference>
<feature type="compositionally biased region" description="Polar residues" evidence="1">
    <location>
        <begin position="1"/>
        <end position="26"/>
    </location>
</feature>
<proteinExistence type="predicted"/>